<dbReference type="RefSeq" id="WP_147442552.1">
    <property type="nucleotide sequence ID" value="NZ_RAYI01000140.1"/>
</dbReference>
<evidence type="ECO:0000313" key="1">
    <source>
        <dbReference type="EMBL" id="RLT71688.1"/>
    </source>
</evidence>
<sequence length="378" mass="43059">MINANSNKEANEVMTVEKANELLKEKRQFLLNNANAEDNIKKSAEVNVRKAERGYLEALKKVELPTTRVIFWDLTNETEEQVTITKRQSEIIIATSDYSMSVAKTNIELGKGLIANDKFEKVPLYVTNADLFYDADITLKDLNGNIVKKGTHNVYVPVDSANGYWQWATYHEYNLNAIVKEEKQLVIENVQIKRFDSLQEFAQYRGVNNVLSRGFNGLEKAGNAALATQHEFYTKVFQKAVELKANISVVTKYYNFGKTIKPKVWNSAVLGIVEENFIEYDLEIGDEIIETLQNMDFTEKTIKNRYLIDAITRFANYKPQGKEKMIGIAETISTIKSLSSESVRIINMVTSDHINVIYTELFTQYLDGKGLLNKEQAA</sequence>
<comment type="caution">
    <text evidence="1">The sequence shown here is derived from an EMBL/GenBank/DDBJ whole genome shotgun (WGS) entry which is preliminary data.</text>
</comment>
<dbReference type="Proteomes" id="UP000278164">
    <property type="component" value="Unassembled WGS sequence"/>
</dbReference>
<accession>A0A3L7ZJ03</accession>
<reference evidence="1 2" key="1">
    <citation type="submission" date="2018-09" db="EMBL/GenBank/DDBJ databases">
        <title>Murine metabolic-syndrome-specific gut microbial biobank.</title>
        <authorList>
            <person name="Liu C."/>
        </authorList>
    </citation>
    <scope>NUCLEOTIDE SEQUENCE [LARGE SCALE GENOMIC DNA]</scope>
    <source>
        <strain evidence="1 2">8-P5</strain>
    </source>
</reference>
<dbReference type="EMBL" id="RAYI01000140">
    <property type="protein sequence ID" value="RLT71688.1"/>
    <property type="molecule type" value="Genomic_DNA"/>
</dbReference>
<dbReference type="AlphaFoldDB" id="A0A3L7ZJ03"/>
<gene>
    <name evidence="1" type="ORF">D7V78_19945</name>
</gene>
<name>A0A3L7ZJ03_PARDI</name>
<proteinExistence type="predicted"/>
<evidence type="ECO:0000313" key="2">
    <source>
        <dbReference type="Proteomes" id="UP000278164"/>
    </source>
</evidence>
<dbReference type="OrthoDB" id="1038370at2"/>
<organism evidence="1 2">
    <name type="scientific">Parabacteroides distasonis</name>
    <dbReference type="NCBI Taxonomy" id="823"/>
    <lineage>
        <taxon>Bacteria</taxon>
        <taxon>Pseudomonadati</taxon>
        <taxon>Bacteroidota</taxon>
        <taxon>Bacteroidia</taxon>
        <taxon>Bacteroidales</taxon>
        <taxon>Tannerellaceae</taxon>
        <taxon>Parabacteroides</taxon>
    </lineage>
</organism>
<protein>
    <submittedName>
        <fullName evidence="1">Uncharacterized protein</fullName>
    </submittedName>
</protein>